<feature type="active site" description="Charge relay system" evidence="11 12">
    <location>
        <position position="161"/>
    </location>
</feature>
<evidence type="ECO:0000256" key="2">
    <source>
        <dbReference type="ARBA" id="ARBA00004271"/>
    </source>
</evidence>
<dbReference type="PANTHER" id="PTHR10795">
    <property type="entry name" value="PROPROTEIN CONVERTASE SUBTILISIN/KEXIN"/>
    <property type="match status" value="1"/>
</dbReference>
<dbReference type="PROSITE" id="PS51892">
    <property type="entry name" value="SUBTILASE"/>
    <property type="match status" value="1"/>
</dbReference>
<dbReference type="Gene3D" id="3.50.30.30">
    <property type="match status" value="1"/>
</dbReference>
<keyword evidence="9 12" id="KW-0720">Serine protease</keyword>
<dbReference type="InterPro" id="IPR041469">
    <property type="entry name" value="Subtilisin-like_FN3"/>
</dbReference>
<dbReference type="Pfam" id="PF17766">
    <property type="entry name" value="fn3_6"/>
    <property type="match status" value="1"/>
</dbReference>
<feature type="domain" description="Peptidase S8/S53" evidence="15">
    <location>
        <begin position="153"/>
        <end position="604"/>
    </location>
</feature>
<evidence type="ECO:0000259" key="16">
    <source>
        <dbReference type="Pfam" id="PF02225"/>
    </source>
</evidence>
<feature type="domain" description="PA" evidence="16">
    <location>
        <begin position="388"/>
        <end position="476"/>
    </location>
</feature>
<dbReference type="Pfam" id="PF02225">
    <property type="entry name" value="PA"/>
    <property type="match status" value="1"/>
</dbReference>
<dbReference type="EMBL" id="JAIWQS010000008">
    <property type="protein sequence ID" value="KAJ8900169.1"/>
    <property type="molecule type" value="Genomic_DNA"/>
</dbReference>
<comment type="subcellular location">
    <subcellularLocation>
        <location evidence="2">Secreted</location>
        <location evidence="2">Extracellular space</location>
        <location evidence="2">Apoplast</location>
    </subcellularLocation>
</comment>
<evidence type="ECO:0000256" key="14">
    <source>
        <dbReference type="SAM" id="SignalP"/>
    </source>
</evidence>
<evidence type="ECO:0000256" key="1">
    <source>
        <dbReference type="ARBA" id="ARBA00002076"/>
    </source>
</evidence>
<name>A0AAV8UCH4_9ROSI</name>
<dbReference type="FunFam" id="3.40.50.200:FF:000006">
    <property type="entry name" value="Subtilisin-like protease SBT1.5"/>
    <property type="match status" value="1"/>
</dbReference>
<keyword evidence="7 14" id="KW-0732">Signal</keyword>
<dbReference type="InterPro" id="IPR036852">
    <property type="entry name" value="Peptidase_S8/S53_dom_sf"/>
</dbReference>
<keyword evidence="4" id="KW-0052">Apoplast</keyword>
<dbReference type="FunFam" id="2.60.40.2310:FF:000001">
    <property type="entry name" value="Subtilisin-like protease SBT1.5"/>
    <property type="match status" value="1"/>
</dbReference>
<keyword evidence="6 12" id="KW-0645">Protease</keyword>
<dbReference type="GO" id="GO:0004252">
    <property type="term" value="F:serine-type endopeptidase activity"/>
    <property type="evidence" value="ECO:0007669"/>
    <property type="project" value="UniProtKB-UniRule"/>
</dbReference>
<evidence type="ECO:0000313" key="20">
    <source>
        <dbReference type="Proteomes" id="UP001159364"/>
    </source>
</evidence>
<feature type="domain" description="Subtilisin-like protease fibronectin type-III" evidence="18">
    <location>
        <begin position="675"/>
        <end position="776"/>
    </location>
</feature>
<accession>A0AAV8UCH4</accession>
<protein>
    <recommendedName>
        <fullName evidence="21">Subtilisin-like protease SBT1.1</fullName>
    </recommendedName>
</protein>
<dbReference type="PROSITE" id="PS00138">
    <property type="entry name" value="SUBTILASE_SER"/>
    <property type="match status" value="1"/>
</dbReference>
<organism evidence="19 20">
    <name type="scientific">Erythroxylum novogranatense</name>
    <dbReference type="NCBI Taxonomy" id="1862640"/>
    <lineage>
        <taxon>Eukaryota</taxon>
        <taxon>Viridiplantae</taxon>
        <taxon>Streptophyta</taxon>
        <taxon>Embryophyta</taxon>
        <taxon>Tracheophyta</taxon>
        <taxon>Spermatophyta</taxon>
        <taxon>Magnoliopsida</taxon>
        <taxon>eudicotyledons</taxon>
        <taxon>Gunneridae</taxon>
        <taxon>Pentapetalae</taxon>
        <taxon>rosids</taxon>
        <taxon>fabids</taxon>
        <taxon>Malpighiales</taxon>
        <taxon>Erythroxylaceae</taxon>
        <taxon>Erythroxylum</taxon>
    </lineage>
</organism>
<evidence type="ECO:0008006" key="21">
    <source>
        <dbReference type="Google" id="ProtNLM"/>
    </source>
</evidence>
<feature type="signal peptide" evidence="14">
    <location>
        <begin position="1"/>
        <end position="25"/>
    </location>
</feature>
<dbReference type="Pfam" id="PF05922">
    <property type="entry name" value="Inhibitor_I9"/>
    <property type="match status" value="1"/>
</dbReference>
<dbReference type="InterPro" id="IPR010259">
    <property type="entry name" value="S8pro/Inhibitor_I9"/>
</dbReference>
<keyword evidence="10" id="KW-0325">Glycoprotein</keyword>
<dbReference type="FunFam" id="3.50.30.30:FF:000005">
    <property type="entry name" value="subtilisin-like protease SBT1.5"/>
    <property type="match status" value="1"/>
</dbReference>
<dbReference type="InterPro" id="IPR000209">
    <property type="entry name" value="Peptidase_S8/S53_dom"/>
</dbReference>
<evidence type="ECO:0000256" key="4">
    <source>
        <dbReference type="ARBA" id="ARBA00022523"/>
    </source>
</evidence>
<feature type="active site" description="Charge relay system" evidence="11 12">
    <location>
        <position position="234"/>
    </location>
</feature>
<dbReference type="GO" id="GO:0009609">
    <property type="term" value="P:response to symbiotic bacterium"/>
    <property type="evidence" value="ECO:0007669"/>
    <property type="project" value="UniProtKB-ARBA"/>
</dbReference>
<dbReference type="PROSITE" id="PS00136">
    <property type="entry name" value="SUBTILASE_ASP"/>
    <property type="match status" value="1"/>
</dbReference>
<evidence type="ECO:0000259" key="18">
    <source>
        <dbReference type="Pfam" id="PF17766"/>
    </source>
</evidence>
<comment type="function">
    <text evidence="1">Required for arbuscular mycorrhiza (AM) development during AM symbiosis with AM fungi (e.g. Glomeromycota intraradices).</text>
</comment>
<dbReference type="SUPFAM" id="SSF52743">
    <property type="entry name" value="Subtilisin-like"/>
    <property type="match status" value="1"/>
</dbReference>
<dbReference type="GO" id="GO:0048046">
    <property type="term" value="C:apoplast"/>
    <property type="evidence" value="ECO:0007669"/>
    <property type="project" value="UniProtKB-SubCell"/>
</dbReference>
<keyword evidence="5" id="KW-0964">Secreted</keyword>
<dbReference type="GO" id="GO:0009610">
    <property type="term" value="P:response to symbiotic fungus"/>
    <property type="evidence" value="ECO:0007669"/>
    <property type="project" value="UniProtKB-ARBA"/>
</dbReference>
<dbReference type="CDD" id="cd02120">
    <property type="entry name" value="PA_subtilisin_like"/>
    <property type="match status" value="1"/>
</dbReference>
<evidence type="ECO:0000256" key="7">
    <source>
        <dbReference type="ARBA" id="ARBA00022729"/>
    </source>
</evidence>
<evidence type="ECO:0000259" key="15">
    <source>
        <dbReference type="Pfam" id="PF00082"/>
    </source>
</evidence>
<reference evidence="19 20" key="1">
    <citation type="submission" date="2021-09" db="EMBL/GenBank/DDBJ databases">
        <title>Genomic insights and catalytic innovation underlie evolution of tropane alkaloids biosynthesis.</title>
        <authorList>
            <person name="Wang Y.-J."/>
            <person name="Tian T."/>
            <person name="Huang J.-P."/>
            <person name="Huang S.-X."/>
        </authorList>
    </citation>
    <scope>NUCLEOTIDE SEQUENCE [LARGE SCALE GENOMIC DNA]</scope>
    <source>
        <strain evidence="19">KIB-2018</strain>
        <tissue evidence="19">Leaf</tissue>
    </source>
</reference>
<comment type="similarity">
    <text evidence="3 12 13">Belongs to the peptidase S8 family.</text>
</comment>
<evidence type="ECO:0000256" key="5">
    <source>
        <dbReference type="ARBA" id="ARBA00022525"/>
    </source>
</evidence>
<evidence type="ECO:0000259" key="17">
    <source>
        <dbReference type="Pfam" id="PF05922"/>
    </source>
</evidence>
<dbReference type="Gene3D" id="3.40.50.200">
    <property type="entry name" value="Peptidase S8/S53 domain"/>
    <property type="match status" value="1"/>
</dbReference>
<dbReference type="InterPro" id="IPR023828">
    <property type="entry name" value="Peptidase_S8_Ser-AS"/>
</dbReference>
<evidence type="ECO:0000256" key="8">
    <source>
        <dbReference type="ARBA" id="ARBA00022801"/>
    </source>
</evidence>
<evidence type="ECO:0000256" key="10">
    <source>
        <dbReference type="ARBA" id="ARBA00023180"/>
    </source>
</evidence>
<evidence type="ECO:0000256" key="9">
    <source>
        <dbReference type="ARBA" id="ARBA00022825"/>
    </source>
</evidence>
<evidence type="ECO:0000256" key="13">
    <source>
        <dbReference type="RuleBase" id="RU003355"/>
    </source>
</evidence>
<evidence type="ECO:0000256" key="3">
    <source>
        <dbReference type="ARBA" id="ARBA00011073"/>
    </source>
</evidence>
<evidence type="ECO:0000313" key="19">
    <source>
        <dbReference type="EMBL" id="KAJ8900169.1"/>
    </source>
</evidence>
<keyword evidence="20" id="KW-1185">Reference proteome</keyword>
<dbReference type="CDD" id="cd04852">
    <property type="entry name" value="Peptidases_S8_3"/>
    <property type="match status" value="1"/>
</dbReference>
<dbReference type="InterPro" id="IPR023827">
    <property type="entry name" value="Peptidase_S8_Asp-AS"/>
</dbReference>
<dbReference type="InterPro" id="IPR034197">
    <property type="entry name" value="Peptidases_S8_3"/>
</dbReference>
<dbReference type="InterPro" id="IPR045051">
    <property type="entry name" value="SBT"/>
</dbReference>
<feature type="chain" id="PRO_5043809965" description="Subtilisin-like protease SBT1.1" evidence="14">
    <location>
        <begin position="26"/>
        <end position="779"/>
    </location>
</feature>
<sequence>MTAAMRLSLFLMLLMMFMAMDLTAAKNEKTYVIHMDKSKIPDAIQSAGSFKQWYESVIASSISGLSAHEDDEEEEETETETETNPPQLLYVYKTVISGFAAKLSDKQVNALSKADGFHAAIPDEILTLHTTHSPQFLGLQNGKGLWTSQNMHSDVIIGVLDTGIWPEHVSFDDSGIGPVPSRWKGTCENGTGFTPANCNRKLIGARTFYKGYEAIFGKINETVDYKSPRDAQGHGTHTASTAGGNLIQKASFFGVANGSASGMRYTARIAAYKVCWSSGCINTDLLAAIDKAVSDGVDVLSLSLGGTPKPYYSDGIAIASFGAISRGVFVSCSAGNSGPFGSTVGNTAPWIMTVAASYTDRSFPTTVKLGNGAEFTGSSLNYGKTTKQLPLVYAETAGIQRAEYCVTGSLDRKLVEGKIVVCDRGLNSRTQKGEVVKLAKGAGMILVNSEREGEELIAHPHVLAATTVGYSAGKAIKLYLNSTRNATVSIAFRGTVYGDLAPKLAVFSSRGPSLPGPEVIKPDVTAPGVNILAAWPPATSPSRLKSDRRSLLFNIASGTSMACPHVSGLASLLKSAHRDWSPAAIKSALMTTSYTLDSRNVPISDVGSNSSASATPFGVGSGHVDPESASDPGLIYDITTEDYLSYLCSLNYTSSQVALVSRKSFNCPKLHQPGDLNYPSFAVILPGNAEKPTIKYKRTVTNVGMPTSTYAVQVDEPDGVSVTPEPKTLRFSKLGQKLSYSVNFVGLVEKDTRGVSSFGSIVWVSGKYKVRSPIAVTWE</sequence>
<dbReference type="InterPro" id="IPR015500">
    <property type="entry name" value="Peptidase_S8_subtilisin-rel"/>
</dbReference>
<proteinExistence type="inferred from homology"/>
<evidence type="ECO:0000256" key="12">
    <source>
        <dbReference type="PROSITE-ProRule" id="PRU01240"/>
    </source>
</evidence>
<dbReference type="InterPro" id="IPR037045">
    <property type="entry name" value="S8pro/Inhibitor_I9_sf"/>
</dbReference>
<dbReference type="GO" id="GO:0006508">
    <property type="term" value="P:proteolysis"/>
    <property type="evidence" value="ECO:0007669"/>
    <property type="project" value="UniProtKB-KW"/>
</dbReference>
<feature type="active site" description="Charge relay system" evidence="11 12">
    <location>
        <position position="560"/>
    </location>
</feature>
<dbReference type="PRINTS" id="PR00723">
    <property type="entry name" value="SUBTILISIN"/>
</dbReference>
<feature type="domain" description="Inhibitor I9" evidence="17">
    <location>
        <begin position="30"/>
        <end position="129"/>
    </location>
</feature>
<dbReference type="Gene3D" id="3.30.70.80">
    <property type="entry name" value="Peptidase S8 propeptide/proteinase inhibitor I9"/>
    <property type="match status" value="1"/>
</dbReference>
<comment type="caution">
    <text evidence="19">The sequence shown here is derived from an EMBL/GenBank/DDBJ whole genome shotgun (WGS) entry which is preliminary data.</text>
</comment>
<dbReference type="AlphaFoldDB" id="A0AAV8UCH4"/>
<gene>
    <name evidence="19" type="ORF">K2173_024809</name>
</gene>
<dbReference type="Pfam" id="PF00082">
    <property type="entry name" value="Peptidase_S8"/>
    <property type="match status" value="1"/>
</dbReference>
<keyword evidence="8 12" id="KW-0378">Hydrolase</keyword>
<evidence type="ECO:0000256" key="6">
    <source>
        <dbReference type="ARBA" id="ARBA00022670"/>
    </source>
</evidence>
<dbReference type="Proteomes" id="UP001159364">
    <property type="component" value="Linkage Group LG08"/>
</dbReference>
<dbReference type="InterPro" id="IPR003137">
    <property type="entry name" value="PA_domain"/>
</dbReference>
<dbReference type="Gene3D" id="2.60.40.2310">
    <property type="match status" value="1"/>
</dbReference>
<evidence type="ECO:0000256" key="11">
    <source>
        <dbReference type="PIRSR" id="PIRSR615500-1"/>
    </source>
</evidence>